<dbReference type="Proteomes" id="UP000095283">
    <property type="component" value="Unplaced"/>
</dbReference>
<dbReference type="PANTHER" id="PTHR11161">
    <property type="entry name" value="O-ACYLTRANSFERASE"/>
    <property type="match status" value="1"/>
</dbReference>
<dbReference type="WBParaSite" id="Hba_17508">
    <property type="protein sequence ID" value="Hba_17508"/>
    <property type="gene ID" value="Hba_17508"/>
</dbReference>
<accession>A0A1I7XIH5</accession>
<feature type="transmembrane region" description="Helical" evidence="1">
    <location>
        <begin position="157"/>
        <end position="178"/>
    </location>
</feature>
<protein>
    <submittedName>
        <fullName evidence="3">Transmembrane protein 104</fullName>
    </submittedName>
</protein>
<evidence type="ECO:0000313" key="3">
    <source>
        <dbReference type="WBParaSite" id="Hba_17508"/>
    </source>
</evidence>
<keyword evidence="1" id="KW-0472">Membrane</keyword>
<name>A0A1I7XIH5_HETBA</name>
<dbReference type="PANTHER" id="PTHR11161:SF0">
    <property type="entry name" value="O-ACYLTRANSFERASE LIKE PROTEIN"/>
    <property type="match status" value="1"/>
</dbReference>
<keyword evidence="1" id="KW-1133">Transmembrane helix</keyword>
<keyword evidence="2" id="KW-1185">Reference proteome</keyword>
<organism evidence="2 3">
    <name type="scientific">Heterorhabditis bacteriophora</name>
    <name type="common">Entomopathogenic nematode worm</name>
    <dbReference type="NCBI Taxonomy" id="37862"/>
    <lineage>
        <taxon>Eukaryota</taxon>
        <taxon>Metazoa</taxon>
        <taxon>Ecdysozoa</taxon>
        <taxon>Nematoda</taxon>
        <taxon>Chromadorea</taxon>
        <taxon>Rhabditida</taxon>
        <taxon>Rhabditina</taxon>
        <taxon>Rhabditomorpha</taxon>
        <taxon>Strongyloidea</taxon>
        <taxon>Heterorhabditidae</taxon>
        <taxon>Heterorhabditis</taxon>
    </lineage>
</organism>
<evidence type="ECO:0000256" key="1">
    <source>
        <dbReference type="SAM" id="Phobius"/>
    </source>
</evidence>
<proteinExistence type="predicted"/>
<evidence type="ECO:0000313" key="2">
    <source>
        <dbReference type="Proteomes" id="UP000095283"/>
    </source>
</evidence>
<reference evidence="3" key="1">
    <citation type="submission" date="2016-11" db="UniProtKB">
        <authorList>
            <consortium name="WormBaseParasite"/>
        </authorList>
    </citation>
    <scope>IDENTIFICATION</scope>
</reference>
<keyword evidence="1" id="KW-0812">Transmembrane</keyword>
<sequence>MGDYDECIDVHHPSDTSYRTQFCWAHIYFPIKELMKAINLPFDDIVSVLNFLPKNLGFDTVCSVTCRQPDKDYSSGFWIVTLTVPYAMFLLFYAVMVPYVDSGPNEAVNIRDATNCRSSWWMNMLYINNVMPYNKECFGISWYLAADTQMFAFSPLFLVPFLFSPILGFTTLFCVLLFSTGISYIDIITLDLPITVVRAM</sequence>
<dbReference type="InterPro" id="IPR052728">
    <property type="entry name" value="O2_lipid_transport_reg"/>
</dbReference>
<dbReference type="AlphaFoldDB" id="A0A1I7XIH5"/>
<feature type="transmembrane region" description="Helical" evidence="1">
    <location>
        <begin position="77"/>
        <end position="96"/>
    </location>
</feature>